<evidence type="ECO:0000256" key="12">
    <source>
        <dbReference type="ARBA" id="ARBA00023053"/>
    </source>
</evidence>
<dbReference type="PANTHER" id="PTHR10110">
    <property type="entry name" value="SODIUM/HYDROGEN EXCHANGER"/>
    <property type="match status" value="1"/>
</dbReference>
<dbReference type="GO" id="GO:0015386">
    <property type="term" value="F:potassium:proton antiporter activity"/>
    <property type="evidence" value="ECO:0007669"/>
    <property type="project" value="TreeGrafter"/>
</dbReference>
<gene>
    <name evidence="23" type="ORF">AKAME5_001135400</name>
</gene>
<dbReference type="GO" id="GO:0051453">
    <property type="term" value="P:regulation of intracellular pH"/>
    <property type="evidence" value="ECO:0007669"/>
    <property type="project" value="TreeGrafter"/>
</dbReference>
<keyword evidence="14 20" id="KW-0472">Membrane</keyword>
<feature type="region of interest" description="Disordered" evidence="19">
    <location>
        <begin position="699"/>
        <end position="731"/>
    </location>
</feature>
<evidence type="ECO:0000256" key="5">
    <source>
        <dbReference type="ARBA" id="ARBA00022449"/>
    </source>
</evidence>
<evidence type="ECO:0000256" key="20">
    <source>
        <dbReference type="SAM" id="Phobius"/>
    </source>
</evidence>
<feature type="transmembrane region" description="Helical" evidence="20">
    <location>
        <begin position="200"/>
        <end position="222"/>
    </location>
</feature>
<comment type="subcellular location">
    <subcellularLocation>
        <location evidence="2">Apical cell membrane</location>
        <topology evidence="2">Multi-pass membrane protein</topology>
    </subcellularLocation>
    <subcellularLocation>
        <location evidence="3">Early endosome membrane</location>
        <topology evidence="3">Multi-pass membrane protein</topology>
    </subcellularLocation>
    <subcellularLocation>
        <location evidence="1">Recycling endosome membrane</location>
        <topology evidence="1">Multi-pass membrane protein</topology>
    </subcellularLocation>
</comment>
<dbReference type="GO" id="GO:0031901">
    <property type="term" value="C:early endosome membrane"/>
    <property type="evidence" value="ECO:0007669"/>
    <property type="project" value="UniProtKB-SubCell"/>
</dbReference>
<sequence length="867" mass="97056">MQRCGYVLLLWLVGSVLLLCPVSGVMRVKDKAALTHKEPHLKPSESKSNANGTEHGHGSSIKKVPIVTFKWHHVEAPYLIALWILVAGLAKMVIEANHHVTNVIPESALLICFGFILGGMIWGADKVQTFTLTPTVFFFYLLPQIILDAGYFMPNKLFFSNLGAILIYAIIGTCWNAASLGLSLWGCHKGGAMGDLDIGLLQYLLFGSLMAAVDPVAVIAVFEQVHVNEVLFILVFGESLLNDGVTVVLFNVFDAFVSLGGSQIDAVEIIKGIISFFVVAFGGSLLGLVFGLLVSLLTRCTKNIQIIEPGFIFVLGYLAYLTAEMLSLSAILSIVFCGVCCQKYINANMDEKSVSTVRYTMKVLANGSETMIFVFLGISAIDKTIWVWNTGFILLTLLFIMIYRFIGVFFLTWILNRYRLVPIGFIDQVIMSYGGLRGAVAYGLAVMLNESKIKEKNLMISTTLIVVYFTVIFQGITMKPLVTWLKVKRAAVTELTLIEKVQNKLFDHVLVAIEDISGQIGHNYMRDKWNYFEEKWMSWALMKPSVRKTRDHVFNVFHQLNLKDAMSYVAEGERRGSLEFIRNESAFIDFKKKFGDEFSEAMPDIMADMSDDHGAASDMRRHPVPSVSLEMHEQTMKGMRETEDINTHHLLQQHLYKGRKQHRHRYSRSHFDVNKDENEVQEIFQRTMRSRLESFKSAKMGVAPPKTISKYSKKDQQQKMPNGKSLDKSKSYYSGDEDFEFSEGDSASGYDASGSTFPMRVTYRAGAGIENPAFMPDMDPMAPIQIPPWLAEAELDSGMVAPSQRAQVRLPWTPSNLRRLAPFRASAQSNDSFMLADAPATQPRDDEELPPPPSPPPPPSNRDGGYM</sequence>
<proteinExistence type="inferred from homology"/>
<evidence type="ECO:0000256" key="16">
    <source>
        <dbReference type="ARBA" id="ARBA00045831"/>
    </source>
</evidence>
<feature type="domain" description="Cation/H+ exchanger transmembrane" evidence="22">
    <location>
        <begin position="98"/>
        <end position="484"/>
    </location>
</feature>
<feature type="transmembrane region" description="Helical" evidence="20">
    <location>
        <begin position="136"/>
        <end position="153"/>
    </location>
</feature>
<dbReference type="InterPro" id="IPR004709">
    <property type="entry name" value="NaH_exchanger"/>
</dbReference>
<dbReference type="PANTHER" id="PTHR10110:SF90">
    <property type="entry name" value="SODIUM_HYDROGEN EXCHANGER 3"/>
    <property type="match status" value="1"/>
</dbReference>
<keyword evidence="12" id="KW-0915">Sodium</keyword>
<comment type="catalytic activity">
    <reaction evidence="17">
        <text>Na(+)(in) + H(+)(out) = Na(+)(out) + H(+)(in)</text>
        <dbReference type="Rhea" id="RHEA:29419"/>
        <dbReference type="ChEBI" id="CHEBI:15378"/>
        <dbReference type="ChEBI" id="CHEBI:29101"/>
    </reaction>
</comment>
<feature type="signal peptide" evidence="21">
    <location>
        <begin position="1"/>
        <end position="24"/>
    </location>
</feature>
<evidence type="ECO:0000256" key="2">
    <source>
        <dbReference type="ARBA" id="ARBA00004424"/>
    </source>
</evidence>
<dbReference type="PRINTS" id="PR01084">
    <property type="entry name" value="NAHEXCHNGR"/>
</dbReference>
<evidence type="ECO:0000256" key="15">
    <source>
        <dbReference type="ARBA" id="ARBA00023201"/>
    </source>
</evidence>
<name>A0AAD3MTH5_LATJO</name>
<dbReference type="InterPro" id="IPR018422">
    <property type="entry name" value="Cation/H_exchanger_CPA1"/>
</dbReference>
<feature type="region of interest" description="Disordered" evidence="19">
    <location>
        <begin position="36"/>
        <end position="58"/>
    </location>
</feature>
<comment type="function">
    <text evidence="16">Plasma membrane Na(+)/H(+) antiporter. Exchanges intracellular H(+) ions for extracellular Na(+) in 1:1 stoichiometry, playing a key role in salt and fluid absorption and pH homeostasis. Major apical Na(+)/H(+) exchanger in kidney and intestine playing an important role in renal and intestine Na(+) absorption and blood pressure regulation.</text>
</comment>
<feature type="compositionally biased region" description="Pro residues" evidence="19">
    <location>
        <begin position="850"/>
        <end position="860"/>
    </location>
</feature>
<evidence type="ECO:0000256" key="17">
    <source>
        <dbReference type="ARBA" id="ARBA00047524"/>
    </source>
</evidence>
<keyword evidence="13 18" id="KW-0406">Ion transport</keyword>
<keyword evidence="11 20" id="KW-1133">Transmembrane helix</keyword>
<accession>A0AAD3MTH5</accession>
<keyword evidence="8 18" id="KW-0812">Transmembrane</keyword>
<keyword evidence="5 18" id="KW-0050">Antiport</keyword>
<feature type="transmembrane region" description="Helical" evidence="20">
    <location>
        <begin position="457"/>
        <end position="476"/>
    </location>
</feature>
<evidence type="ECO:0000256" key="8">
    <source>
        <dbReference type="ARBA" id="ARBA00022692"/>
    </source>
</evidence>
<evidence type="ECO:0000259" key="22">
    <source>
        <dbReference type="Pfam" id="PF00999"/>
    </source>
</evidence>
<evidence type="ECO:0000313" key="23">
    <source>
        <dbReference type="EMBL" id="GLD59349.1"/>
    </source>
</evidence>
<evidence type="ECO:0000256" key="1">
    <source>
        <dbReference type="ARBA" id="ARBA00004195"/>
    </source>
</evidence>
<dbReference type="AlphaFoldDB" id="A0AAD3MTH5"/>
<dbReference type="InterPro" id="IPR006153">
    <property type="entry name" value="Cation/H_exchanger_TM"/>
</dbReference>
<evidence type="ECO:0000256" key="11">
    <source>
        <dbReference type="ARBA" id="ARBA00022989"/>
    </source>
</evidence>
<evidence type="ECO:0000256" key="10">
    <source>
        <dbReference type="ARBA" id="ARBA00022753"/>
    </source>
</evidence>
<evidence type="ECO:0000256" key="19">
    <source>
        <dbReference type="SAM" id="MobiDB-lite"/>
    </source>
</evidence>
<evidence type="ECO:0000256" key="4">
    <source>
        <dbReference type="ARBA" id="ARBA00022448"/>
    </source>
</evidence>
<evidence type="ECO:0000256" key="21">
    <source>
        <dbReference type="SAM" id="SignalP"/>
    </source>
</evidence>
<dbReference type="GO" id="GO:0015385">
    <property type="term" value="F:sodium:proton antiporter activity"/>
    <property type="evidence" value="ECO:0007669"/>
    <property type="project" value="InterPro"/>
</dbReference>
<dbReference type="NCBIfam" id="TIGR00840">
    <property type="entry name" value="b_cpa1"/>
    <property type="match status" value="1"/>
</dbReference>
<keyword evidence="15 18" id="KW-0739">Sodium transport</keyword>
<evidence type="ECO:0000256" key="3">
    <source>
        <dbReference type="ARBA" id="ARBA00004520"/>
    </source>
</evidence>
<feature type="transmembrane region" description="Helical" evidence="20">
    <location>
        <begin position="393"/>
        <end position="415"/>
    </location>
</feature>
<evidence type="ECO:0000256" key="18">
    <source>
        <dbReference type="RuleBase" id="RU003722"/>
    </source>
</evidence>
<dbReference type="GO" id="GO:0031526">
    <property type="term" value="C:brush border membrane"/>
    <property type="evidence" value="ECO:0007669"/>
    <property type="project" value="TreeGrafter"/>
</dbReference>
<feature type="transmembrane region" description="Helical" evidence="20">
    <location>
        <begin position="273"/>
        <end position="294"/>
    </location>
</feature>
<protein>
    <recommendedName>
        <fullName evidence="18">Sodium/hydrogen exchanger</fullName>
    </recommendedName>
</protein>
<feature type="transmembrane region" description="Helical" evidence="20">
    <location>
        <begin position="165"/>
        <end position="185"/>
    </location>
</feature>
<feature type="region of interest" description="Disordered" evidence="19">
    <location>
        <begin position="823"/>
        <end position="867"/>
    </location>
</feature>
<evidence type="ECO:0000256" key="13">
    <source>
        <dbReference type="ARBA" id="ARBA00023065"/>
    </source>
</evidence>
<dbReference type="GO" id="GO:0098719">
    <property type="term" value="P:sodium ion import across plasma membrane"/>
    <property type="evidence" value="ECO:0007669"/>
    <property type="project" value="TreeGrafter"/>
</dbReference>
<organism evidence="23 24">
    <name type="scientific">Lates japonicus</name>
    <name type="common">Japanese lates</name>
    <dbReference type="NCBI Taxonomy" id="270547"/>
    <lineage>
        <taxon>Eukaryota</taxon>
        <taxon>Metazoa</taxon>
        <taxon>Chordata</taxon>
        <taxon>Craniata</taxon>
        <taxon>Vertebrata</taxon>
        <taxon>Euteleostomi</taxon>
        <taxon>Actinopterygii</taxon>
        <taxon>Neopterygii</taxon>
        <taxon>Teleostei</taxon>
        <taxon>Neoteleostei</taxon>
        <taxon>Acanthomorphata</taxon>
        <taxon>Carangaria</taxon>
        <taxon>Carangaria incertae sedis</taxon>
        <taxon>Centropomidae</taxon>
        <taxon>Lates</taxon>
    </lineage>
</organism>
<keyword evidence="6" id="KW-1003">Cell membrane</keyword>
<feature type="transmembrane region" description="Helical" evidence="20">
    <location>
        <begin position="359"/>
        <end position="381"/>
    </location>
</feature>
<dbReference type="PRINTS" id="PR01087">
    <property type="entry name" value="NAHEXCHNGR3"/>
</dbReference>
<keyword evidence="24" id="KW-1185">Reference proteome</keyword>
<reference evidence="23" key="1">
    <citation type="submission" date="2022-08" db="EMBL/GenBank/DDBJ databases">
        <title>Genome sequencing of akame (Lates japonicus).</title>
        <authorList>
            <person name="Hashiguchi Y."/>
            <person name="Takahashi H."/>
        </authorList>
    </citation>
    <scope>NUCLEOTIDE SEQUENCE</scope>
    <source>
        <strain evidence="23">Kochi</strain>
    </source>
</reference>
<dbReference type="GO" id="GO:0055038">
    <property type="term" value="C:recycling endosome membrane"/>
    <property type="evidence" value="ECO:0007669"/>
    <property type="project" value="UniProtKB-SubCell"/>
</dbReference>
<dbReference type="Proteomes" id="UP001279410">
    <property type="component" value="Unassembled WGS sequence"/>
</dbReference>
<feature type="transmembrane region" description="Helical" evidence="20">
    <location>
        <begin position="106"/>
        <end position="124"/>
    </location>
</feature>
<keyword evidence="10" id="KW-0967">Endosome</keyword>
<dbReference type="Pfam" id="PF00999">
    <property type="entry name" value="Na_H_Exchanger"/>
    <property type="match status" value="1"/>
</dbReference>
<comment type="similarity">
    <text evidence="18">Belongs to the monovalent cation:proton antiporter 1 (CPA1) transporter (TC 2.A.36) family.</text>
</comment>
<evidence type="ECO:0000256" key="6">
    <source>
        <dbReference type="ARBA" id="ARBA00022475"/>
    </source>
</evidence>
<evidence type="ECO:0000256" key="9">
    <source>
        <dbReference type="ARBA" id="ARBA00022729"/>
    </source>
</evidence>
<evidence type="ECO:0000256" key="7">
    <source>
        <dbReference type="ARBA" id="ARBA00022553"/>
    </source>
</evidence>
<evidence type="ECO:0000313" key="24">
    <source>
        <dbReference type="Proteomes" id="UP001279410"/>
    </source>
</evidence>
<feature type="compositionally biased region" description="Basic and acidic residues" evidence="19">
    <location>
        <begin position="36"/>
        <end position="45"/>
    </location>
</feature>
<feature type="chain" id="PRO_5042172975" description="Sodium/hydrogen exchanger" evidence="21">
    <location>
        <begin position="25"/>
        <end position="867"/>
    </location>
</feature>
<feature type="transmembrane region" description="Helical" evidence="20">
    <location>
        <begin position="231"/>
        <end position="253"/>
    </location>
</feature>
<keyword evidence="7" id="KW-0597">Phosphoprotein</keyword>
<dbReference type="InterPro" id="IPR018410">
    <property type="entry name" value="Na/H_exchanger_3/5"/>
</dbReference>
<comment type="caution">
    <text evidence="23">The sequence shown here is derived from an EMBL/GenBank/DDBJ whole genome shotgun (WGS) entry which is preliminary data.</text>
</comment>
<dbReference type="EMBL" id="BRZM01000037">
    <property type="protein sequence ID" value="GLD59349.1"/>
    <property type="molecule type" value="Genomic_DNA"/>
</dbReference>
<dbReference type="Gene3D" id="6.10.140.1330">
    <property type="match status" value="1"/>
</dbReference>
<feature type="transmembrane region" description="Helical" evidence="20">
    <location>
        <begin position="76"/>
        <end position="94"/>
    </location>
</feature>
<evidence type="ECO:0000256" key="14">
    <source>
        <dbReference type="ARBA" id="ARBA00023136"/>
    </source>
</evidence>
<keyword evidence="4 18" id="KW-0813">Transport</keyword>
<keyword evidence="9 21" id="KW-0732">Signal</keyword>